<reference evidence="1" key="2">
    <citation type="journal article" date="2015" name="Fish Shellfish Immunol.">
        <title>Early steps in the European eel (Anguilla anguilla)-Vibrio vulnificus interaction in the gills: Role of the RtxA13 toxin.</title>
        <authorList>
            <person name="Callol A."/>
            <person name="Pajuelo D."/>
            <person name="Ebbesson L."/>
            <person name="Teles M."/>
            <person name="MacKenzie S."/>
            <person name="Amaro C."/>
        </authorList>
    </citation>
    <scope>NUCLEOTIDE SEQUENCE</scope>
</reference>
<protein>
    <submittedName>
        <fullName evidence="1">Uncharacterized protein</fullName>
    </submittedName>
</protein>
<evidence type="ECO:0000313" key="1">
    <source>
        <dbReference type="EMBL" id="JAH88001.1"/>
    </source>
</evidence>
<proteinExistence type="predicted"/>
<dbReference type="AlphaFoldDB" id="A0A0E9WCH5"/>
<organism evidence="1">
    <name type="scientific">Anguilla anguilla</name>
    <name type="common">European freshwater eel</name>
    <name type="synonym">Muraena anguilla</name>
    <dbReference type="NCBI Taxonomy" id="7936"/>
    <lineage>
        <taxon>Eukaryota</taxon>
        <taxon>Metazoa</taxon>
        <taxon>Chordata</taxon>
        <taxon>Craniata</taxon>
        <taxon>Vertebrata</taxon>
        <taxon>Euteleostomi</taxon>
        <taxon>Actinopterygii</taxon>
        <taxon>Neopterygii</taxon>
        <taxon>Teleostei</taxon>
        <taxon>Anguilliformes</taxon>
        <taxon>Anguillidae</taxon>
        <taxon>Anguilla</taxon>
    </lineage>
</organism>
<reference evidence="1" key="1">
    <citation type="submission" date="2014-11" db="EMBL/GenBank/DDBJ databases">
        <authorList>
            <person name="Amaro Gonzalez C."/>
        </authorList>
    </citation>
    <scope>NUCLEOTIDE SEQUENCE</scope>
</reference>
<accession>A0A0E9WCH5</accession>
<dbReference type="EMBL" id="GBXM01020576">
    <property type="protein sequence ID" value="JAH88001.1"/>
    <property type="molecule type" value="Transcribed_RNA"/>
</dbReference>
<sequence length="65" mass="7390">MYCNVLANINGVNEMRLAVSQSPKRTSFPFCFSLFSNPFKIVSFFGYLPPKIEVEGIKNDLRISL</sequence>
<name>A0A0E9WCH5_ANGAN</name>